<keyword evidence="2" id="KW-1185">Reference proteome</keyword>
<dbReference type="EMBL" id="JXJN01000800">
    <property type="status" value="NOT_ANNOTATED_CDS"/>
    <property type="molecule type" value="Genomic_DNA"/>
</dbReference>
<protein>
    <submittedName>
        <fullName evidence="1">Uncharacterized protein</fullName>
    </submittedName>
</protein>
<organism evidence="1 2">
    <name type="scientific">Glossina palpalis gambiensis</name>
    <dbReference type="NCBI Taxonomy" id="67801"/>
    <lineage>
        <taxon>Eukaryota</taxon>
        <taxon>Metazoa</taxon>
        <taxon>Ecdysozoa</taxon>
        <taxon>Arthropoda</taxon>
        <taxon>Hexapoda</taxon>
        <taxon>Insecta</taxon>
        <taxon>Pterygota</taxon>
        <taxon>Neoptera</taxon>
        <taxon>Endopterygota</taxon>
        <taxon>Diptera</taxon>
        <taxon>Brachycera</taxon>
        <taxon>Muscomorpha</taxon>
        <taxon>Hippoboscoidea</taxon>
        <taxon>Glossinidae</taxon>
        <taxon>Glossina</taxon>
    </lineage>
</organism>
<proteinExistence type="predicted"/>
<evidence type="ECO:0000313" key="1">
    <source>
        <dbReference type="EnsemblMetazoa" id="GPPI002852-PA"/>
    </source>
</evidence>
<reference evidence="2" key="1">
    <citation type="submission" date="2015-01" db="EMBL/GenBank/DDBJ databases">
        <authorList>
            <person name="Aksoy S."/>
            <person name="Warren W."/>
            <person name="Wilson R.K."/>
        </authorList>
    </citation>
    <scope>NUCLEOTIDE SEQUENCE [LARGE SCALE GENOMIC DNA]</scope>
    <source>
        <strain evidence="2">IAEA</strain>
    </source>
</reference>
<dbReference type="EnsemblMetazoa" id="GPPI002852-RA">
    <property type="protein sequence ID" value="GPPI002852-PA"/>
    <property type="gene ID" value="GPPI002852"/>
</dbReference>
<name>A0A1B0ANE1_9MUSC</name>
<accession>A0A1B0ANE1</accession>
<sequence>MDQMVRHHLLRNLANLAATSCHNPLVLSPPQSQQTNLLSPNAFNSYAAAAAAAAVSQSRVPSWRPFFRLCSAPGLLTCDNNSFLIYRQRILSASVAQTADTAILAACAPLGAPAAQHHFCHLAASNHLILPELNNKSLASRSSAATTAAAACRQQQNIDLQNSILPLCDGITSNLPASPQTDGDESNEAFLLSGDVLYDFLDGACLSGLSVIRYSVNGEP</sequence>
<dbReference type="VEuPathDB" id="VectorBase:GPPI002852"/>
<evidence type="ECO:0000313" key="2">
    <source>
        <dbReference type="Proteomes" id="UP000092460"/>
    </source>
</evidence>
<dbReference type="Proteomes" id="UP000092460">
    <property type="component" value="Unassembled WGS sequence"/>
</dbReference>
<dbReference type="AlphaFoldDB" id="A0A1B0ANE1"/>
<reference evidence="1" key="2">
    <citation type="submission" date="2020-05" db="UniProtKB">
        <authorList>
            <consortium name="EnsemblMetazoa"/>
        </authorList>
    </citation>
    <scope>IDENTIFICATION</scope>
    <source>
        <strain evidence="1">IAEA</strain>
    </source>
</reference>